<evidence type="ECO:0000259" key="2">
    <source>
        <dbReference type="Pfam" id="PF21106"/>
    </source>
</evidence>
<dbReference type="Proteomes" id="UP000298347">
    <property type="component" value="Unassembled WGS sequence"/>
</dbReference>
<evidence type="ECO:0000259" key="1">
    <source>
        <dbReference type="Pfam" id="PF02384"/>
    </source>
</evidence>
<dbReference type="InterPro" id="IPR016843">
    <property type="entry name" value="S-AdoMet-dep_Ade-MeTrfase_prd"/>
</dbReference>
<dbReference type="OrthoDB" id="9788159at2"/>
<sequence>MQTTLVSDLFSVLDRSALLIKNKGHISYLEALCKAGQDIYNDKISEADLIDRLRPLYDSFFHEQMTAEDVRRAFQLAALKGMKADPKPGHDMTPDTLVILIGHMVMLLAGEKPFSILDPAVGTANLLTGILNQAKTDHVEAYGADTDDLLIKLAYTNANLQQKDIHLFHQDGLKPILAEPADFAVCDVPVGFYPDQETAESYKLNAINGKAYTHFLFIEQGLNHLKEAGYLLYLIPNRLFADDKDHRFHDYLQKNAVVRALLQLPMALFKDEKAAKSILLLQKKGKGVTNRGQALLAEMPDFMNEVAMRGFMGQLDRWFTSRSV</sequence>
<dbReference type="GO" id="GO:0032259">
    <property type="term" value="P:methylation"/>
    <property type="evidence" value="ECO:0007669"/>
    <property type="project" value="UniProtKB-KW"/>
</dbReference>
<keyword evidence="3" id="KW-0489">Methyltransferase</keyword>
<dbReference type="InterPro" id="IPR052933">
    <property type="entry name" value="DNA_Protect_Modify"/>
</dbReference>
<proteinExistence type="predicted"/>
<dbReference type="PANTHER" id="PTHR41313">
    <property type="entry name" value="ADENINE-SPECIFIC METHYLTRANSFERASE"/>
    <property type="match status" value="1"/>
</dbReference>
<dbReference type="EMBL" id="SRJD01000004">
    <property type="protein sequence ID" value="TGA99252.1"/>
    <property type="molecule type" value="Genomic_DNA"/>
</dbReference>
<dbReference type="RefSeq" id="WP_135347807.1">
    <property type="nucleotide sequence ID" value="NZ_SRJD01000004.1"/>
</dbReference>
<dbReference type="InterPro" id="IPR048375">
    <property type="entry name" value="YtxK-like_N"/>
</dbReference>
<accession>A0A4Z0GQD1</accession>
<feature type="domain" description="DNA methylase adenine-specific" evidence="1">
    <location>
        <begin position="89"/>
        <end position="298"/>
    </location>
</feature>
<dbReference type="GO" id="GO:0003677">
    <property type="term" value="F:DNA binding"/>
    <property type="evidence" value="ECO:0007669"/>
    <property type="project" value="InterPro"/>
</dbReference>
<dbReference type="AlphaFoldDB" id="A0A4Z0GQD1"/>
<dbReference type="SUPFAM" id="SSF53335">
    <property type="entry name" value="S-adenosyl-L-methionine-dependent methyltransferases"/>
    <property type="match status" value="1"/>
</dbReference>
<dbReference type="GO" id="GO:0008170">
    <property type="term" value="F:N-methyltransferase activity"/>
    <property type="evidence" value="ECO:0007669"/>
    <property type="project" value="InterPro"/>
</dbReference>
<evidence type="ECO:0000313" key="4">
    <source>
        <dbReference type="Proteomes" id="UP000298347"/>
    </source>
</evidence>
<dbReference type="Gene3D" id="1.10.150.470">
    <property type="match status" value="1"/>
</dbReference>
<protein>
    <submittedName>
        <fullName evidence="3">Class I SAM-dependent methyltransferase</fullName>
    </submittedName>
</protein>
<dbReference type="CDD" id="cd02440">
    <property type="entry name" value="AdoMet_MTases"/>
    <property type="match status" value="1"/>
</dbReference>
<reference evidence="3 4" key="1">
    <citation type="journal article" date="2015" name="Int. J. Syst. Evol. Microbiol.">
        <title>Sporolactobacillus shoreae sp. nov. and Sporolactobacillus spathodeae sp. nov., two spore-forming lactic acid bacteria isolated from tree barks in Thailand.</title>
        <authorList>
            <person name="Thamacharoensuk T."/>
            <person name="Kitahara M."/>
            <person name="Ohkuma M."/>
            <person name="Thongchul N."/>
            <person name="Tanasupawat S."/>
        </authorList>
    </citation>
    <scope>NUCLEOTIDE SEQUENCE [LARGE SCALE GENOMIC DNA]</scope>
    <source>
        <strain evidence="3 4">BK92</strain>
    </source>
</reference>
<dbReference type="Pfam" id="PF21106">
    <property type="entry name" value="YtxK_like"/>
    <property type="match status" value="1"/>
</dbReference>
<comment type="caution">
    <text evidence="3">The sequence shown here is derived from an EMBL/GenBank/DDBJ whole genome shotgun (WGS) entry which is preliminary data.</text>
</comment>
<keyword evidence="3" id="KW-0808">Transferase</keyword>
<dbReference type="Pfam" id="PF02384">
    <property type="entry name" value="N6_Mtase"/>
    <property type="match status" value="1"/>
</dbReference>
<dbReference type="PIRSF" id="PIRSF026567">
    <property type="entry name" value="Adenine_mtase_bact_prd"/>
    <property type="match status" value="1"/>
</dbReference>
<evidence type="ECO:0000313" key="3">
    <source>
        <dbReference type="EMBL" id="TGA99252.1"/>
    </source>
</evidence>
<keyword evidence="4" id="KW-1185">Reference proteome</keyword>
<feature type="domain" description="YtxK-like N-terminal helical" evidence="2">
    <location>
        <begin position="8"/>
        <end position="82"/>
    </location>
</feature>
<dbReference type="InterPro" id="IPR029063">
    <property type="entry name" value="SAM-dependent_MTases_sf"/>
</dbReference>
<organism evidence="3 4">
    <name type="scientific">Sporolactobacillus shoreae</name>
    <dbReference type="NCBI Taxonomy" id="1465501"/>
    <lineage>
        <taxon>Bacteria</taxon>
        <taxon>Bacillati</taxon>
        <taxon>Bacillota</taxon>
        <taxon>Bacilli</taxon>
        <taxon>Bacillales</taxon>
        <taxon>Sporolactobacillaceae</taxon>
        <taxon>Sporolactobacillus</taxon>
    </lineage>
</organism>
<dbReference type="PRINTS" id="PR00507">
    <property type="entry name" value="N12N6MTFRASE"/>
</dbReference>
<name>A0A4Z0GQD1_9BACL</name>
<dbReference type="Gene3D" id="3.40.50.150">
    <property type="entry name" value="Vaccinia Virus protein VP39"/>
    <property type="match status" value="1"/>
</dbReference>
<dbReference type="PANTHER" id="PTHR41313:SF1">
    <property type="entry name" value="DNA METHYLASE ADENINE-SPECIFIC DOMAIN-CONTAINING PROTEIN"/>
    <property type="match status" value="1"/>
</dbReference>
<dbReference type="InterPro" id="IPR003356">
    <property type="entry name" value="DNA_methylase_A-5"/>
</dbReference>
<gene>
    <name evidence="3" type="ORF">E4665_05590</name>
</gene>